<organism evidence="1 2">
    <name type="scientific">Araneus ventricosus</name>
    <name type="common">Orbweaver spider</name>
    <name type="synonym">Epeira ventricosa</name>
    <dbReference type="NCBI Taxonomy" id="182803"/>
    <lineage>
        <taxon>Eukaryota</taxon>
        <taxon>Metazoa</taxon>
        <taxon>Ecdysozoa</taxon>
        <taxon>Arthropoda</taxon>
        <taxon>Chelicerata</taxon>
        <taxon>Arachnida</taxon>
        <taxon>Araneae</taxon>
        <taxon>Araneomorphae</taxon>
        <taxon>Entelegynae</taxon>
        <taxon>Araneoidea</taxon>
        <taxon>Araneidae</taxon>
        <taxon>Araneus</taxon>
    </lineage>
</organism>
<gene>
    <name evidence="1" type="ORF">AVEN_63526_1</name>
</gene>
<dbReference type="AlphaFoldDB" id="A0A4Y2CMV8"/>
<keyword evidence="2" id="KW-1185">Reference proteome</keyword>
<evidence type="ECO:0000313" key="2">
    <source>
        <dbReference type="Proteomes" id="UP000499080"/>
    </source>
</evidence>
<name>A0A4Y2CMV8_ARAVE</name>
<proteinExistence type="predicted"/>
<evidence type="ECO:0000313" key="1">
    <source>
        <dbReference type="EMBL" id="GBM05274.1"/>
    </source>
</evidence>
<reference evidence="1 2" key="1">
    <citation type="journal article" date="2019" name="Sci. Rep.">
        <title>Orb-weaving spider Araneus ventricosus genome elucidates the spidroin gene catalogue.</title>
        <authorList>
            <person name="Kono N."/>
            <person name="Nakamura H."/>
            <person name="Ohtoshi R."/>
            <person name="Moran D.A.P."/>
            <person name="Shinohara A."/>
            <person name="Yoshida Y."/>
            <person name="Fujiwara M."/>
            <person name="Mori M."/>
            <person name="Tomita M."/>
            <person name="Arakawa K."/>
        </authorList>
    </citation>
    <scope>NUCLEOTIDE SEQUENCE [LARGE SCALE GENOMIC DNA]</scope>
</reference>
<accession>A0A4Y2CMV8</accession>
<dbReference type="EMBL" id="BGPR01086933">
    <property type="protein sequence ID" value="GBM05274.1"/>
    <property type="molecule type" value="Genomic_DNA"/>
</dbReference>
<protein>
    <submittedName>
        <fullName evidence="1">Uncharacterized protein</fullName>
    </submittedName>
</protein>
<comment type="caution">
    <text evidence="1">The sequence shown here is derived from an EMBL/GenBank/DDBJ whole genome shotgun (WGS) entry which is preliminary data.</text>
</comment>
<sequence>MLGVRAGDYGGHSMSFPVNVEYLKSITPFSKLQHFSLTPYYDYKVQRHLLVTFVTNSKTSVLDFYGFQNKDIIGLILLPISCPLFNTLVRWNTLFGGIQF</sequence>
<dbReference type="Proteomes" id="UP000499080">
    <property type="component" value="Unassembled WGS sequence"/>
</dbReference>